<dbReference type="RefSeq" id="WP_263719773.1">
    <property type="nucleotide sequence ID" value="NZ_JAOWLA010000001.1"/>
</dbReference>
<comment type="caution">
    <text evidence="3">The sequence shown here is derived from an EMBL/GenBank/DDBJ whole genome shotgun (WGS) entry which is preliminary data.</text>
</comment>
<dbReference type="Pfam" id="PF01613">
    <property type="entry name" value="Flavin_Reduct"/>
    <property type="match status" value="1"/>
</dbReference>
<protein>
    <submittedName>
        <fullName evidence="3">Flavin reductase family protein</fullName>
    </submittedName>
</protein>
<organism evidence="3 4">
    <name type="scientific">Albidovulum sediminicola</name>
    <dbReference type="NCBI Taxonomy" id="2984331"/>
    <lineage>
        <taxon>Bacteria</taxon>
        <taxon>Pseudomonadati</taxon>
        <taxon>Pseudomonadota</taxon>
        <taxon>Alphaproteobacteria</taxon>
        <taxon>Rhodobacterales</taxon>
        <taxon>Paracoccaceae</taxon>
        <taxon>Albidovulum</taxon>
    </lineage>
</organism>
<evidence type="ECO:0000259" key="2">
    <source>
        <dbReference type="SMART" id="SM00903"/>
    </source>
</evidence>
<dbReference type="Proteomes" id="UP001652503">
    <property type="component" value="Unassembled WGS sequence"/>
</dbReference>
<gene>
    <name evidence="3" type="ORF">OE647_01280</name>
</gene>
<dbReference type="SUPFAM" id="SSF50475">
    <property type="entry name" value="FMN-binding split barrel"/>
    <property type="match status" value="1"/>
</dbReference>
<sequence>MSTEEPAVNPRALRDAFGCFMTGVTVVTTMDAEGKPLGFTANSFTSVSLDPPLLLVSMANSSKSHAAFAAASSFAVNILSEEQKDISTTFARPVEDRFASVYWRRGPVGAPVIAGVSAWFDCTVEKLVPAGDHTILIGRVGAFEATQAPGLGYYRGAYVTPAKTAAQLPTGPDVQISVILEADGQLLLVDDGHGGASLPTARVGREGLQTALEKLIADTGITAEPGSIYAVYEDVSNAKQHIAFRCAASRDKPRKGAFVDLSPDGVADVTDPAMRVMLERLAGEARLGNYGIYFGTHERGRVTRAGER</sequence>
<dbReference type="PANTHER" id="PTHR30466:SF1">
    <property type="entry name" value="FMN REDUCTASE (NADH) RUTF"/>
    <property type="match status" value="1"/>
</dbReference>
<evidence type="ECO:0000256" key="1">
    <source>
        <dbReference type="ARBA" id="ARBA00023002"/>
    </source>
</evidence>
<name>A0ABT2YWW3_9RHOB</name>
<feature type="domain" description="Flavin reductase like" evidence="2">
    <location>
        <begin position="17"/>
        <end position="160"/>
    </location>
</feature>
<dbReference type="InterPro" id="IPR050268">
    <property type="entry name" value="NADH-dep_flavin_reductase"/>
</dbReference>
<keyword evidence="1" id="KW-0560">Oxidoreductase</keyword>
<dbReference type="SMART" id="SM00903">
    <property type="entry name" value="Flavin_Reduct"/>
    <property type="match status" value="1"/>
</dbReference>
<dbReference type="InterPro" id="IPR002563">
    <property type="entry name" value="Flavin_Rdtase-like_dom"/>
</dbReference>
<dbReference type="Gene3D" id="3.90.79.10">
    <property type="entry name" value="Nucleoside Triphosphate Pyrophosphohydrolase"/>
    <property type="match status" value="1"/>
</dbReference>
<accession>A0ABT2YWW3</accession>
<evidence type="ECO:0000313" key="3">
    <source>
        <dbReference type="EMBL" id="MCV2863366.1"/>
    </source>
</evidence>
<evidence type="ECO:0000313" key="4">
    <source>
        <dbReference type="Proteomes" id="UP001652503"/>
    </source>
</evidence>
<proteinExistence type="predicted"/>
<dbReference type="InterPro" id="IPR012349">
    <property type="entry name" value="Split_barrel_FMN-bd"/>
</dbReference>
<reference evidence="3 4" key="1">
    <citation type="submission" date="2022-10" db="EMBL/GenBank/DDBJ databases">
        <title>Defluviimonas sp. nov., isolated from ocean surface water.</title>
        <authorList>
            <person name="He W."/>
            <person name="Wang L."/>
            <person name="Zhang D.-F."/>
        </authorList>
    </citation>
    <scope>NUCLEOTIDE SEQUENCE [LARGE SCALE GENOMIC DNA]</scope>
    <source>
        <strain evidence="3 4">WL0075</strain>
    </source>
</reference>
<keyword evidence="4" id="KW-1185">Reference proteome</keyword>
<dbReference type="EMBL" id="JAOWLA010000001">
    <property type="protein sequence ID" value="MCV2863366.1"/>
    <property type="molecule type" value="Genomic_DNA"/>
</dbReference>
<dbReference type="Gene3D" id="2.30.110.10">
    <property type="entry name" value="Electron Transport, Fmn-binding Protein, Chain A"/>
    <property type="match status" value="1"/>
</dbReference>
<dbReference type="PANTHER" id="PTHR30466">
    <property type="entry name" value="FLAVIN REDUCTASE"/>
    <property type="match status" value="1"/>
</dbReference>